<dbReference type="HOGENOM" id="CLU_098574_0_0_11"/>
<feature type="compositionally biased region" description="Basic and acidic residues" evidence="1">
    <location>
        <begin position="80"/>
        <end position="95"/>
    </location>
</feature>
<dbReference type="AlphaFoldDB" id="E1QXJ4"/>
<keyword evidence="2" id="KW-1133">Transmembrane helix</keyword>
<protein>
    <submittedName>
        <fullName evidence="3">Uncharacterized protein</fullName>
    </submittedName>
</protein>
<proteinExistence type="predicted"/>
<dbReference type="eggNOG" id="ENOG5034B1F">
    <property type="taxonomic scope" value="Bacteria"/>
</dbReference>
<feature type="region of interest" description="Disordered" evidence="1">
    <location>
        <begin position="1"/>
        <end position="95"/>
    </location>
</feature>
<evidence type="ECO:0000256" key="2">
    <source>
        <dbReference type="SAM" id="Phobius"/>
    </source>
</evidence>
<feature type="region of interest" description="Disordered" evidence="1">
    <location>
        <begin position="212"/>
        <end position="234"/>
    </location>
</feature>
<reference evidence="3 4" key="1">
    <citation type="journal article" date="2010" name="Stand. Genomic Sci.">
        <title>Complete genome sequence of Olsenella uli type strain (VPI D76D-27C).</title>
        <authorList>
            <person name="Goker M."/>
            <person name="Held B."/>
            <person name="Lucas S."/>
            <person name="Nolan M."/>
            <person name="Yasawong M."/>
            <person name="Glavina Del Rio T."/>
            <person name="Tice H."/>
            <person name="Cheng J.F."/>
            <person name="Bruce D."/>
            <person name="Detter J.C."/>
            <person name="Tapia R."/>
            <person name="Han C."/>
            <person name="Goodwin L."/>
            <person name="Pitluck S."/>
            <person name="Liolios K."/>
            <person name="Ivanova N."/>
            <person name="Mavromatis K."/>
            <person name="Mikhailova N."/>
            <person name="Pati A."/>
            <person name="Chen A."/>
            <person name="Palaniappan K."/>
            <person name="Land M."/>
            <person name="Hauser L."/>
            <person name="Chang Y.J."/>
            <person name="Jeffries C.D."/>
            <person name="Rohde M."/>
            <person name="Sikorski J."/>
            <person name="Pukall R."/>
            <person name="Woyke T."/>
            <person name="Bristow J."/>
            <person name="Eisen J.A."/>
            <person name="Markowitz V."/>
            <person name="Hugenholtz P."/>
            <person name="Kyrpides N.C."/>
            <person name="Klenk H.P."/>
            <person name="Lapidus A."/>
        </authorList>
    </citation>
    <scope>NUCLEOTIDE SEQUENCE [LARGE SCALE GENOMIC DNA]</scope>
    <source>
        <strain evidence="4">ATCC 49627 / DSM 7084 / CIP 109912 / JCM 12494 / NCIMB 702895 / VPI D76D-27C</strain>
    </source>
</reference>
<dbReference type="STRING" id="633147.Olsu_1759"/>
<dbReference type="GeneID" id="78513141"/>
<gene>
    <name evidence="3" type="ordered locus">Olsu_1759</name>
</gene>
<evidence type="ECO:0000313" key="4">
    <source>
        <dbReference type="Proteomes" id="UP000000333"/>
    </source>
</evidence>
<accession>E1QXJ4</accession>
<keyword evidence="2" id="KW-0812">Transmembrane</keyword>
<evidence type="ECO:0000256" key="1">
    <source>
        <dbReference type="SAM" id="MobiDB-lite"/>
    </source>
</evidence>
<evidence type="ECO:0000313" key="3">
    <source>
        <dbReference type="EMBL" id="ADK68847.1"/>
    </source>
</evidence>
<dbReference type="EMBL" id="CP002106">
    <property type="protein sequence ID" value="ADK68847.1"/>
    <property type="molecule type" value="Genomic_DNA"/>
</dbReference>
<dbReference type="Proteomes" id="UP000000333">
    <property type="component" value="Chromosome"/>
</dbReference>
<dbReference type="PATRIC" id="fig|633147.7.peg.1466"/>
<feature type="transmembrane region" description="Helical" evidence="2">
    <location>
        <begin position="119"/>
        <end position="142"/>
    </location>
</feature>
<keyword evidence="2" id="KW-0472">Membrane</keyword>
<feature type="transmembrane region" description="Helical" evidence="2">
    <location>
        <begin position="154"/>
        <end position="173"/>
    </location>
</feature>
<sequence>MSLLDTINAAKKEAEEAGTLPKPTAKGDCIQSREATDDADERGGFSRRSTARAKPSREAASGVRTVSAKGSKTGKAESAMSKEERREYRRARRDAEDRRRTASRVLLGQDVRYRRGQRVWWILLGVGLACTVLSWVIGANFADAANNPTSPAGIVMVLLVTAAYACIVIAFIYDWRKVRPLRNAADKAVAAMTNKKVSQVLEADAKEFARERAERSEAKADRRRGLFSRHEQHK</sequence>
<organism evidence="3 4">
    <name type="scientific">Olsenella uli (strain ATCC 49627 / DSM 7084 / CCUG 31166 / CIP 109912 / JCM 12494 / LMG 11480 / NCIMB 702895 / VPI D76D-27C)</name>
    <name type="common">Lactobacillus uli</name>
    <dbReference type="NCBI Taxonomy" id="633147"/>
    <lineage>
        <taxon>Bacteria</taxon>
        <taxon>Bacillati</taxon>
        <taxon>Actinomycetota</taxon>
        <taxon>Coriobacteriia</taxon>
        <taxon>Coriobacteriales</taxon>
        <taxon>Atopobiaceae</taxon>
        <taxon>Olsenella</taxon>
    </lineage>
</organism>
<keyword evidence="4" id="KW-1185">Reference proteome</keyword>
<dbReference type="RefSeq" id="WP_013252598.1">
    <property type="nucleotide sequence ID" value="NC_014363.1"/>
</dbReference>
<name>E1QXJ4_OLSUV</name>
<dbReference type="KEGG" id="ols:Olsu_1759"/>